<comment type="caution">
    <text evidence="2">The sequence shown here is derived from an EMBL/GenBank/DDBJ whole genome shotgun (WGS) entry which is preliminary data.</text>
</comment>
<dbReference type="Proteomes" id="UP000265520">
    <property type="component" value="Unassembled WGS sequence"/>
</dbReference>
<organism evidence="2 3">
    <name type="scientific">Trifolium medium</name>
    <dbReference type="NCBI Taxonomy" id="97028"/>
    <lineage>
        <taxon>Eukaryota</taxon>
        <taxon>Viridiplantae</taxon>
        <taxon>Streptophyta</taxon>
        <taxon>Embryophyta</taxon>
        <taxon>Tracheophyta</taxon>
        <taxon>Spermatophyta</taxon>
        <taxon>Magnoliopsida</taxon>
        <taxon>eudicotyledons</taxon>
        <taxon>Gunneridae</taxon>
        <taxon>Pentapetalae</taxon>
        <taxon>rosids</taxon>
        <taxon>fabids</taxon>
        <taxon>Fabales</taxon>
        <taxon>Fabaceae</taxon>
        <taxon>Papilionoideae</taxon>
        <taxon>50 kb inversion clade</taxon>
        <taxon>NPAAA clade</taxon>
        <taxon>Hologalegina</taxon>
        <taxon>IRL clade</taxon>
        <taxon>Trifolieae</taxon>
        <taxon>Trifolium</taxon>
    </lineage>
</organism>
<gene>
    <name evidence="2" type="ORF">A2U01_0004591</name>
</gene>
<feature type="region of interest" description="Disordered" evidence="1">
    <location>
        <begin position="1"/>
        <end position="20"/>
    </location>
</feature>
<dbReference type="AlphaFoldDB" id="A0A392M9I7"/>
<reference evidence="2 3" key="1">
    <citation type="journal article" date="2018" name="Front. Plant Sci.">
        <title>Red Clover (Trifolium pratense) and Zigzag Clover (T. medium) - A Picture of Genomic Similarities and Differences.</title>
        <authorList>
            <person name="Dluhosova J."/>
            <person name="Istvanek J."/>
            <person name="Nedelnik J."/>
            <person name="Repkova J."/>
        </authorList>
    </citation>
    <scope>NUCLEOTIDE SEQUENCE [LARGE SCALE GENOMIC DNA]</scope>
    <source>
        <strain evidence="3">cv. 10/8</strain>
        <tissue evidence="2">Leaf</tissue>
    </source>
</reference>
<protein>
    <submittedName>
        <fullName evidence="2">Uncharacterized protein</fullName>
    </submittedName>
</protein>
<accession>A0A392M9I7</accession>
<proteinExistence type="predicted"/>
<keyword evidence="3" id="KW-1185">Reference proteome</keyword>
<name>A0A392M9I7_9FABA</name>
<evidence type="ECO:0000313" key="2">
    <source>
        <dbReference type="EMBL" id="MCH83765.1"/>
    </source>
</evidence>
<sequence>MPSSEQSREDLPLSEQSREDLENIEEFFDLESLSPSSEDFFQSQLSEEEFLSVSETLSNPPEAA</sequence>
<feature type="compositionally biased region" description="Polar residues" evidence="1">
    <location>
        <begin position="53"/>
        <end position="64"/>
    </location>
</feature>
<feature type="region of interest" description="Disordered" evidence="1">
    <location>
        <begin position="38"/>
        <end position="64"/>
    </location>
</feature>
<evidence type="ECO:0000256" key="1">
    <source>
        <dbReference type="SAM" id="MobiDB-lite"/>
    </source>
</evidence>
<dbReference type="EMBL" id="LXQA010005714">
    <property type="protein sequence ID" value="MCH83765.1"/>
    <property type="molecule type" value="Genomic_DNA"/>
</dbReference>
<feature type="non-terminal residue" evidence="2">
    <location>
        <position position="64"/>
    </location>
</feature>
<evidence type="ECO:0000313" key="3">
    <source>
        <dbReference type="Proteomes" id="UP000265520"/>
    </source>
</evidence>